<feature type="transmembrane region" description="Helical" evidence="6">
    <location>
        <begin position="166"/>
        <end position="186"/>
    </location>
</feature>
<dbReference type="GO" id="GO:0006882">
    <property type="term" value="P:intracellular zinc ion homeostasis"/>
    <property type="evidence" value="ECO:0007669"/>
    <property type="project" value="TreeGrafter"/>
</dbReference>
<feature type="transmembrane region" description="Helical" evidence="6">
    <location>
        <begin position="140"/>
        <end position="160"/>
    </location>
</feature>
<dbReference type="InterPro" id="IPR004254">
    <property type="entry name" value="AdipoR/HlyIII-related"/>
</dbReference>
<dbReference type="EMBL" id="CAJPDR010001309">
    <property type="protein sequence ID" value="CAF9943808.1"/>
    <property type="molecule type" value="Genomic_DNA"/>
</dbReference>
<dbReference type="GO" id="GO:0016020">
    <property type="term" value="C:membrane"/>
    <property type="evidence" value="ECO:0007669"/>
    <property type="project" value="UniProtKB-SubCell"/>
</dbReference>
<feature type="transmembrane region" description="Helical" evidence="6">
    <location>
        <begin position="68"/>
        <end position="88"/>
    </location>
</feature>
<evidence type="ECO:0000256" key="4">
    <source>
        <dbReference type="ARBA" id="ARBA00023136"/>
    </source>
</evidence>
<feature type="transmembrane region" description="Helical" evidence="6">
    <location>
        <begin position="232"/>
        <end position="250"/>
    </location>
</feature>
<feature type="non-terminal residue" evidence="7">
    <location>
        <position position="301"/>
    </location>
</feature>
<dbReference type="GO" id="GO:0038023">
    <property type="term" value="F:signaling receptor activity"/>
    <property type="evidence" value="ECO:0007669"/>
    <property type="project" value="TreeGrafter"/>
</dbReference>
<evidence type="ECO:0000256" key="5">
    <source>
        <dbReference type="PIRSR" id="PIRSR604254-1"/>
    </source>
</evidence>
<dbReference type="OrthoDB" id="529367at2759"/>
<keyword evidence="5" id="KW-0479">Metal-binding</keyword>
<protein>
    <submittedName>
        <fullName evidence="7">Uncharacterized protein</fullName>
    </submittedName>
</protein>
<keyword evidence="5" id="KW-0862">Zinc</keyword>
<evidence type="ECO:0000256" key="2">
    <source>
        <dbReference type="ARBA" id="ARBA00022692"/>
    </source>
</evidence>
<keyword evidence="3 6" id="KW-1133">Transmembrane helix</keyword>
<keyword evidence="4 6" id="KW-0472">Membrane</keyword>
<dbReference type="GO" id="GO:0046872">
    <property type="term" value="F:metal ion binding"/>
    <property type="evidence" value="ECO:0007669"/>
    <property type="project" value="UniProtKB-KW"/>
</dbReference>
<comment type="caution">
    <text evidence="7">The sequence shown here is derived from an EMBL/GenBank/DDBJ whole genome shotgun (WGS) entry which is preliminary data.</text>
</comment>
<sequence length="301" mass="34252">MVRKPGPRAKARSNAPTQRVLHWDEIPSWMQIDPYIRNGYRRQLNSLTACFWSLFYLHNDFVNTWSHLLPAILWITALVGVEMELFSYNSHVGAGQIVERESVVMVQYYVVGTLILLLASAFFHMTAAHSEAMSKRLLKLDYVGIAFGICATNMSSTYFGLHDKPWWLMFYNTFCVIAGVALLVSLMSPNADGPKAALVRVFTFMALMASGFAPILHFYLVEGSEGVRPFPFWHTVAMELWYSAGTFFYLTHWPEKQFPETFDIFVGVLSGASHQIFHILVAIGQFVFFLGLRERLVMPIA</sequence>
<feature type="binding site" evidence="5">
    <location>
        <position position="278"/>
    </location>
    <ligand>
        <name>Zn(2+)</name>
        <dbReference type="ChEBI" id="CHEBI:29105"/>
    </ligand>
</feature>
<dbReference type="Pfam" id="PF03006">
    <property type="entry name" value="HlyIII"/>
    <property type="match status" value="1"/>
</dbReference>
<gene>
    <name evidence="7" type="ORF">ALECFALPRED_001373</name>
</gene>
<evidence type="ECO:0000256" key="6">
    <source>
        <dbReference type="SAM" id="Phobius"/>
    </source>
</evidence>
<keyword evidence="8" id="KW-1185">Reference proteome</keyword>
<dbReference type="AlphaFoldDB" id="A0A8H3JB79"/>
<accession>A0A8H3JB79</accession>
<feature type="binding site" evidence="5">
    <location>
        <position position="274"/>
    </location>
    <ligand>
        <name>Zn(2+)</name>
        <dbReference type="ChEBI" id="CHEBI:29105"/>
    </ligand>
</feature>
<dbReference type="Proteomes" id="UP000664203">
    <property type="component" value="Unassembled WGS sequence"/>
</dbReference>
<evidence type="ECO:0000313" key="7">
    <source>
        <dbReference type="EMBL" id="CAF9943808.1"/>
    </source>
</evidence>
<evidence type="ECO:0000313" key="8">
    <source>
        <dbReference type="Proteomes" id="UP000664203"/>
    </source>
</evidence>
<feature type="transmembrane region" description="Helical" evidence="6">
    <location>
        <begin position="262"/>
        <end position="288"/>
    </location>
</feature>
<evidence type="ECO:0000256" key="3">
    <source>
        <dbReference type="ARBA" id="ARBA00022989"/>
    </source>
</evidence>
<reference evidence="7" key="1">
    <citation type="submission" date="2021-03" db="EMBL/GenBank/DDBJ databases">
        <authorList>
            <person name="Tagirdzhanova G."/>
        </authorList>
    </citation>
    <scope>NUCLEOTIDE SEQUENCE</scope>
</reference>
<dbReference type="PANTHER" id="PTHR20855">
    <property type="entry name" value="ADIPOR/PROGESTIN RECEPTOR-RELATED"/>
    <property type="match status" value="1"/>
</dbReference>
<dbReference type="PANTHER" id="PTHR20855:SF130">
    <property type="entry name" value="HAEMOLYSIN-III FAMILY PROTEIN"/>
    <property type="match status" value="1"/>
</dbReference>
<feature type="transmembrane region" description="Helical" evidence="6">
    <location>
        <begin position="198"/>
        <end position="220"/>
    </location>
</feature>
<proteinExistence type="predicted"/>
<feature type="binding site" evidence="5">
    <location>
        <position position="124"/>
    </location>
    <ligand>
        <name>Zn(2+)</name>
        <dbReference type="ChEBI" id="CHEBI:29105"/>
    </ligand>
</feature>
<comment type="subcellular location">
    <subcellularLocation>
        <location evidence="1">Membrane</location>
        <topology evidence="1">Multi-pass membrane protein</topology>
    </subcellularLocation>
</comment>
<feature type="transmembrane region" description="Helical" evidence="6">
    <location>
        <begin position="108"/>
        <end position="128"/>
    </location>
</feature>
<organism evidence="7 8">
    <name type="scientific">Alectoria fallacina</name>
    <dbReference type="NCBI Taxonomy" id="1903189"/>
    <lineage>
        <taxon>Eukaryota</taxon>
        <taxon>Fungi</taxon>
        <taxon>Dikarya</taxon>
        <taxon>Ascomycota</taxon>
        <taxon>Pezizomycotina</taxon>
        <taxon>Lecanoromycetes</taxon>
        <taxon>OSLEUM clade</taxon>
        <taxon>Lecanoromycetidae</taxon>
        <taxon>Lecanorales</taxon>
        <taxon>Lecanorineae</taxon>
        <taxon>Parmeliaceae</taxon>
        <taxon>Alectoria</taxon>
    </lineage>
</organism>
<name>A0A8H3JB79_9LECA</name>
<keyword evidence="2 6" id="KW-0812">Transmembrane</keyword>
<evidence type="ECO:0000256" key="1">
    <source>
        <dbReference type="ARBA" id="ARBA00004141"/>
    </source>
</evidence>